<name>A0A8C6WTV5_9GOBI</name>
<evidence type="ECO:0000313" key="3">
    <source>
        <dbReference type="Proteomes" id="UP000694523"/>
    </source>
</evidence>
<dbReference type="SUPFAM" id="SSF52980">
    <property type="entry name" value="Restriction endonuclease-like"/>
    <property type="match status" value="1"/>
</dbReference>
<keyword evidence="3" id="KW-1185">Reference proteome</keyword>
<dbReference type="Gene3D" id="3.90.320.10">
    <property type="match status" value="1"/>
</dbReference>
<reference evidence="2" key="2">
    <citation type="submission" date="2025-09" db="UniProtKB">
        <authorList>
            <consortium name="Ensembl"/>
        </authorList>
    </citation>
    <scope>IDENTIFICATION</scope>
</reference>
<dbReference type="AlphaFoldDB" id="A0A8C6WTV5"/>
<dbReference type="PANTHER" id="PTHR47526">
    <property type="entry name" value="ATP-DEPENDENT DNA HELICASE"/>
    <property type="match status" value="1"/>
</dbReference>
<proteinExistence type="predicted"/>
<accession>A0A8C6WTV5</accession>
<reference evidence="2" key="1">
    <citation type="submission" date="2025-08" db="UniProtKB">
        <authorList>
            <consortium name="Ensembl"/>
        </authorList>
    </citation>
    <scope>IDENTIFICATION</scope>
</reference>
<dbReference type="PANTHER" id="PTHR47526:SF3">
    <property type="entry name" value="PHD-TYPE DOMAIN-CONTAINING PROTEIN"/>
    <property type="match status" value="1"/>
</dbReference>
<dbReference type="Proteomes" id="UP000694523">
    <property type="component" value="Unplaced"/>
</dbReference>
<feature type="domain" description="YqaJ viral recombinase" evidence="1">
    <location>
        <begin position="168"/>
        <end position="321"/>
    </location>
</feature>
<evidence type="ECO:0000313" key="2">
    <source>
        <dbReference type="Ensembl" id="ENSNMLP00000031550.1"/>
    </source>
</evidence>
<dbReference type="InterPro" id="IPR019080">
    <property type="entry name" value="YqaJ_viral_recombinase"/>
</dbReference>
<dbReference type="InterPro" id="IPR011604">
    <property type="entry name" value="PDDEXK-like_dom_sf"/>
</dbReference>
<evidence type="ECO:0000259" key="1">
    <source>
        <dbReference type="Pfam" id="PF09588"/>
    </source>
</evidence>
<sequence>MYIDILQLERHVKKEGRTSPLSKINFSRPKQNAESLTSVAPKVSKRDLTGKVDFMLIGMKLTIVFNKIFIINDQDLMQLKSVFPTAAILTSVVGGGSSETDTASETEEEMLSLLEPLTSLYDPTAKTLPPEDVQQRCIGLMHSLQISTTAEALAQLELVTREQAKCQDWHVHRMGRVTGSVLHRVASLQDNTPRLKIVEKIMQYNRKDLDLPALNWGRDMEETARKAYNTAMEQMHTGFTLTHAGLHIKKESPFLGASPDGLVSCTCCGSGVLEVKCPYKYREGLLGCHDDPSFCMDAALELKHTHPYYYQVQLQMYVCGVQFCDFFLWTKAETVYRRITFDKNVLEMPLKKAEQLFIDHILPELLTRHLLLVQTFAFYPW</sequence>
<dbReference type="GO" id="GO:0006281">
    <property type="term" value="P:DNA repair"/>
    <property type="evidence" value="ECO:0007669"/>
    <property type="project" value="UniProtKB-ARBA"/>
</dbReference>
<dbReference type="Ensembl" id="ENSNMLT00000035166.1">
    <property type="protein sequence ID" value="ENSNMLP00000031550.1"/>
    <property type="gene ID" value="ENSNMLG00000019808.1"/>
</dbReference>
<organism evidence="2 3">
    <name type="scientific">Neogobius melanostomus</name>
    <name type="common">round goby</name>
    <dbReference type="NCBI Taxonomy" id="47308"/>
    <lineage>
        <taxon>Eukaryota</taxon>
        <taxon>Metazoa</taxon>
        <taxon>Chordata</taxon>
        <taxon>Craniata</taxon>
        <taxon>Vertebrata</taxon>
        <taxon>Euteleostomi</taxon>
        <taxon>Actinopterygii</taxon>
        <taxon>Neopterygii</taxon>
        <taxon>Teleostei</taxon>
        <taxon>Neoteleostei</taxon>
        <taxon>Acanthomorphata</taxon>
        <taxon>Gobiaria</taxon>
        <taxon>Gobiiformes</taxon>
        <taxon>Gobioidei</taxon>
        <taxon>Gobiidae</taxon>
        <taxon>Benthophilinae</taxon>
        <taxon>Neogobiini</taxon>
        <taxon>Neogobius</taxon>
    </lineage>
</organism>
<dbReference type="InterPro" id="IPR011335">
    <property type="entry name" value="Restrct_endonuc-II-like"/>
</dbReference>
<dbReference type="CDD" id="cd22343">
    <property type="entry name" value="PDDEXK_lambda_exonuclease-like"/>
    <property type="match status" value="1"/>
</dbReference>
<protein>
    <recommendedName>
        <fullName evidence="1">YqaJ viral recombinase domain-containing protein</fullName>
    </recommendedName>
</protein>
<dbReference type="Pfam" id="PF09588">
    <property type="entry name" value="YqaJ"/>
    <property type="match status" value="1"/>
</dbReference>